<dbReference type="Proteomes" id="UP000199155">
    <property type="component" value="Unassembled WGS sequence"/>
</dbReference>
<dbReference type="RefSeq" id="WP_093609137.1">
    <property type="nucleotide sequence ID" value="NZ_FNFF01000004.1"/>
</dbReference>
<accession>A0A1G8YF59</accession>
<name>A0A1G8YF59_9ACTN</name>
<protein>
    <recommendedName>
        <fullName evidence="3">FHA domain-containing protein</fullName>
    </recommendedName>
</protein>
<evidence type="ECO:0000313" key="2">
    <source>
        <dbReference type="Proteomes" id="UP000199155"/>
    </source>
</evidence>
<dbReference type="OrthoDB" id="4551892at2"/>
<dbReference type="InterPro" id="IPR008984">
    <property type="entry name" value="SMAD_FHA_dom_sf"/>
</dbReference>
<sequence>MLELTMAAVSQADAGATAGMSMADADSTPGEVLRVGRDRTVCRLSPPDDWLFVSRTHLEFLCGPDGAWRVTWLLGSHPDPASEVRVRVGEHHHQLAYGGTMLLPVGGSGEVIIQDRTGPRSVNVGFYHET</sequence>
<dbReference type="AlphaFoldDB" id="A0A1G8YF59"/>
<dbReference type="SUPFAM" id="SSF49879">
    <property type="entry name" value="SMAD/FHA domain"/>
    <property type="match status" value="1"/>
</dbReference>
<proteinExistence type="predicted"/>
<evidence type="ECO:0008006" key="3">
    <source>
        <dbReference type="Google" id="ProtNLM"/>
    </source>
</evidence>
<keyword evidence="2" id="KW-1185">Reference proteome</keyword>
<evidence type="ECO:0000313" key="1">
    <source>
        <dbReference type="EMBL" id="SDK01386.1"/>
    </source>
</evidence>
<organism evidence="1 2">
    <name type="scientific">Streptomyces indicus</name>
    <dbReference type="NCBI Taxonomy" id="417292"/>
    <lineage>
        <taxon>Bacteria</taxon>
        <taxon>Bacillati</taxon>
        <taxon>Actinomycetota</taxon>
        <taxon>Actinomycetes</taxon>
        <taxon>Kitasatosporales</taxon>
        <taxon>Streptomycetaceae</taxon>
        <taxon>Streptomyces</taxon>
    </lineage>
</organism>
<dbReference type="EMBL" id="FNFF01000004">
    <property type="protein sequence ID" value="SDK01386.1"/>
    <property type="molecule type" value="Genomic_DNA"/>
</dbReference>
<reference evidence="1 2" key="1">
    <citation type="submission" date="2016-10" db="EMBL/GenBank/DDBJ databases">
        <authorList>
            <person name="de Groot N.N."/>
        </authorList>
    </citation>
    <scope>NUCLEOTIDE SEQUENCE [LARGE SCALE GENOMIC DNA]</scope>
    <source>
        <strain evidence="1 2">CGMCC 4.5727</strain>
    </source>
</reference>
<gene>
    <name evidence="1" type="ORF">SAMN05421806_10428</name>
</gene>